<accession>A0ABD3ABL2</accession>
<comment type="caution">
    <text evidence="1">The sequence shown here is derived from an EMBL/GenBank/DDBJ whole genome shotgun (WGS) entry which is preliminary data.</text>
</comment>
<reference evidence="1 2" key="1">
    <citation type="submission" date="2024-11" db="EMBL/GenBank/DDBJ databases">
        <title>A near-complete genome assembly of Cinchona calisaya.</title>
        <authorList>
            <person name="Lian D.C."/>
            <person name="Zhao X.W."/>
            <person name="Wei L."/>
        </authorList>
    </citation>
    <scope>NUCLEOTIDE SEQUENCE [LARGE SCALE GENOMIC DNA]</scope>
    <source>
        <tissue evidence="1">Nenye</tissue>
    </source>
</reference>
<keyword evidence="2" id="KW-1185">Reference proteome</keyword>
<sequence length="120" mass="13891">MYNGSLTMEFDGKIIRFNIYKAMKYPSDVHSIFAIDVIDSILQKVFEFNSEYGKEVVITKHLIMDDLKDPKGKLSLKGHVEEAVAILDSLSPLTSRYNVSFVDLPEQMRNFYLLFCSHQY</sequence>
<dbReference type="EMBL" id="JBJUIK010000005">
    <property type="protein sequence ID" value="KAL3528202.1"/>
    <property type="molecule type" value="Genomic_DNA"/>
</dbReference>
<evidence type="ECO:0000313" key="2">
    <source>
        <dbReference type="Proteomes" id="UP001630127"/>
    </source>
</evidence>
<protein>
    <submittedName>
        <fullName evidence="1">Uncharacterized protein</fullName>
    </submittedName>
</protein>
<dbReference type="AlphaFoldDB" id="A0ABD3ABL2"/>
<gene>
    <name evidence="1" type="ORF">ACH5RR_012858</name>
</gene>
<evidence type="ECO:0000313" key="1">
    <source>
        <dbReference type="EMBL" id="KAL3528202.1"/>
    </source>
</evidence>
<organism evidence="1 2">
    <name type="scientific">Cinchona calisaya</name>
    <dbReference type="NCBI Taxonomy" id="153742"/>
    <lineage>
        <taxon>Eukaryota</taxon>
        <taxon>Viridiplantae</taxon>
        <taxon>Streptophyta</taxon>
        <taxon>Embryophyta</taxon>
        <taxon>Tracheophyta</taxon>
        <taxon>Spermatophyta</taxon>
        <taxon>Magnoliopsida</taxon>
        <taxon>eudicotyledons</taxon>
        <taxon>Gunneridae</taxon>
        <taxon>Pentapetalae</taxon>
        <taxon>asterids</taxon>
        <taxon>lamiids</taxon>
        <taxon>Gentianales</taxon>
        <taxon>Rubiaceae</taxon>
        <taxon>Cinchonoideae</taxon>
        <taxon>Cinchoneae</taxon>
        <taxon>Cinchona</taxon>
    </lineage>
</organism>
<dbReference type="Proteomes" id="UP001630127">
    <property type="component" value="Unassembled WGS sequence"/>
</dbReference>
<proteinExistence type="predicted"/>
<name>A0ABD3ABL2_9GENT</name>